<dbReference type="EMBL" id="WEIA01000002">
    <property type="protein sequence ID" value="NLR20490.1"/>
    <property type="molecule type" value="Genomic_DNA"/>
</dbReference>
<dbReference type="Proteomes" id="UP000646877">
    <property type="component" value="Unassembled WGS sequence"/>
</dbReference>
<evidence type="ECO:0000259" key="1">
    <source>
        <dbReference type="Pfam" id="PF09002"/>
    </source>
</evidence>
<evidence type="ECO:0000313" key="5">
    <source>
        <dbReference type="Proteomes" id="UP001304419"/>
    </source>
</evidence>
<dbReference type="InterPro" id="IPR011335">
    <property type="entry name" value="Restrct_endonuc-II-like"/>
</dbReference>
<dbReference type="InterPro" id="IPR011856">
    <property type="entry name" value="tRNA_endonuc-like_dom_sf"/>
</dbReference>
<dbReference type="InterPro" id="IPR015093">
    <property type="entry name" value="Card1_endonucl_dom"/>
</dbReference>
<sequence>MTKHVHLSFIDTNFINTLTPVLDHNIDSDEILYLIESQQQQNLEDIKRVLGPRGVKVHHAFIPTSRDSDTLIDSFHQLIDTLISEQPDTQFVFNASCGDRQHLLAMYEVIRAYPIECFIIEPERDELHWLVPTERANTILADKLKIRDFFNLIDGDITEIANEGIVDIRYRQLGAKWATSQTDYSHALAQLNYLAASSEDNALISEPLSRSQMNSPSLQTLIDDLEDANIATRQDDKLKFANQGARFFANGGWLEEYVYATLLSLKKELTILQDVAQGVAIKRRVGQSYVNNELDIVALANNKLHLIECKTKKFSKGEGNQVIYKLDSLSELFGGVQARGLLVSYQGIRTSERLRAKALEIGLICEDDLGQLKDRLRNWLRGA</sequence>
<accession>A0A8I2H7S3</accession>
<dbReference type="Gene3D" id="1.10.10.680">
    <property type="entry name" value="Hypothetical protein VC1899 (Restriction endonuclease-like)"/>
    <property type="match status" value="1"/>
</dbReference>
<dbReference type="Proteomes" id="UP001304419">
    <property type="component" value="Chromosome 1"/>
</dbReference>
<organism evidence="2 4">
    <name type="scientific">Pseudoalteromonas maricaloris</name>
    <dbReference type="NCBI Taxonomy" id="184924"/>
    <lineage>
        <taxon>Bacteria</taxon>
        <taxon>Pseudomonadati</taxon>
        <taxon>Pseudomonadota</taxon>
        <taxon>Gammaproteobacteria</taxon>
        <taxon>Alteromonadales</taxon>
        <taxon>Pseudoalteromonadaceae</taxon>
        <taxon>Pseudoalteromonas</taxon>
    </lineage>
</organism>
<dbReference type="AlphaFoldDB" id="A0A8I2H7S3"/>
<reference evidence="2" key="1">
    <citation type="submission" date="2019-10" db="EMBL/GenBank/DDBJ databases">
        <authorList>
            <person name="Paulsen S."/>
        </authorList>
    </citation>
    <scope>NUCLEOTIDE SEQUENCE</scope>
    <source>
        <strain evidence="2">LMG 19692</strain>
    </source>
</reference>
<evidence type="ECO:0000313" key="3">
    <source>
        <dbReference type="EMBL" id="WOX30022.1"/>
    </source>
</evidence>
<keyword evidence="5" id="KW-1185">Reference proteome</keyword>
<dbReference type="RefSeq" id="WP_130126553.1">
    <property type="nucleotide sequence ID" value="NZ_CBCSDF010000002.1"/>
</dbReference>
<feature type="domain" description="Card1 endonuclease" evidence="1">
    <location>
        <begin position="245"/>
        <end position="381"/>
    </location>
</feature>
<dbReference type="Gene3D" id="3.40.50.10770">
    <property type="entry name" value="Hypothetical protein VC1899 like domain (Restriction endonuclease-like)"/>
    <property type="match status" value="1"/>
</dbReference>
<gene>
    <name evidence="2" type="ORF">F9Y85_03995</name>
    <name evidence="3" type="ORF">R5H13_07070</name>
</gene>
<name>A0A8I2H7S3_9GAMM</name>
<dbReference type="SUPFAM" id="SSF52980">
    <property type="entry name" value="Restriction endonuclease-like"/>
    <property type="match status" value="1"/>
</dbReference>
<protein>
    <submittedName>
        <fullName evidence="3">DUF1887 family CARF protein</fullName>
    </submittedName>
    <submittedName>
        <fullName evidence="2">DUF1887 family protein</fullName>
    </submittedName>
</protein>
<dbReference type="Pfam" id="PF09002">
    <property type="entry name" value="Card1_endonuc"/>
    <property type="match status" value="1"/>
</dbReference>
<evidence type="ECO:0000313" key="4">
    <source>
        <dbReference type="Proteomes" id="UP000646877"/>
    </source>
</evidence>
<dbReference type="EMBL" id="CP137578">
    <property type="protein sequence ID" value="WOX30022.1"/>
    <property type="molecule type" value="Genomic_DNA"/>
</dbReference>
<dbReference type="GO" id="GO:0003676">
    <property type="term" value="F:nucleic acid binding"/>
    <property type="evidence" value="ECO:0007669"/>
    <property type="project" value="InterPro"/>
</dbReference>
<proteinExistence type="predicted"/>
<reference evidence="3 5" key="2">
    <citation type="submission" date="2023-10" db="EMBL/GenBank/DDBJ databases">
        <title>To unveil natural product biosynthetic capacity in Pseudoalteromonas.</title>
        <authorList>
            <person name="Wang J."/>
        </authorList>
    </citation>
    <scope>NUCLEOTIDE SEQUENCE [LARGE SCALE GENOMIC DNA]</scope>
    <source>
        <strain evidence="3 5">DSM 15914</strain>
    </source>
</reference>
<evidence type="ECO:0000313" key="2">
    <source>
        <dbReference type="EMBL" id="NLR20490.1"/>
    </source>
</evidence>
<dbReference type="CDD" id="cd22364">
    <property type="entry name" value="VC1899-like"/>
    <property type="match status" value="1"/>
</dbReference>
<dbReference type="Gene3D" id="3.40.1350.10">
    <property type="match status" value="1"/>
</dbReference>